<feature type="compositionally biased region" description="Pro residues" evidence="2">
    <location>
        <begin position="1919"/>
        <end position="1930"/>
    </location>
</feature>
<feature type="compositionally biased region" description="Pro residues" evidence="2">
    <location>
        <begin position="1956"/>
        <end position="1966"/>
    </location>
</feature>
<feature type="region of interest" description="Disordered" evidence="2">
    <location>
        <begin position="399"/>
        <end position="421"/>
    </location>
</feature>
<feature type="compositionally biased region" description="Basic and acidic residues" evidence="2">
    <location>
        <begin position="522"/>
        <end position="534"/>
    </location>
</feature>
<feature type="chain" id="PRO_5032556375" description="Reverse transcriptase domain-containing protein" evidence="4">
    <location>
        <begin position="19"/>
        <end position="2028"/>
    </location>
</feature>
<dbReference type="PROSITE" id="PS50007">
    <property type="entry name" value="PIPLC_X_DOMAIN"/>
    <property type="match status" value="1"/>
</dbReference>
<reference evidence="5" key="1">
    <citation type="submission" date="2021-02" db="EMBL/GenBank/DDBJ databases">
        <authorList>
            <person name="Dougan E. K."/>
            <person name="Rhodes N."/>
            <person name="Thang M."/>
            <person name="Chan C."/>
        </authorList>
    </citation>
    <scope>NUCLEOTIDE SEQUENCE</scope>
</reference>
<keyword evidence="3" id="KW-0472">Membrane</keyword>
<proteinExistence type="predicted"/>
<feature type="compositionally biased region" description="Low complexity" evidence="2">
    <location>
        <begin position="658"/>
        <end position="669"/>
    </location>
</feature>
<name>A0A812W8Z1_9DINO</name>
<feature type="coiled-coil region" evidence="1">
    <location>
        <begin position="197"/>
        <end position="292"/>
    </location>
</feature>
<dbReference type="OrthoDB" id="410381at2759"/>
<keyword evidence="3" id="KW-0812">Transmembrane</keyword>
<evidence type="ECO:0000313" key="5">
    <source>
        <dbReference type="EMBL" id="CAE7661489.1"/>
    </source>
</evidence>
<gene>
    <name evidence="5" type="ORF">SNEC2469_LOCUS18802</name>
</gene>
<organism evidence="5 6">
    <name type="scientific">Symbiodinium necroappetens</name>
    <dbReference type="NCBI Taxonomy" id="1628268"/>
    <lineage>
        <taxon>Eukaryota</taxon>
        <taxon>Sar</taxon>
        <taxon>Alveolata</taxon>
        <taxon>Dinophyceae</taxon>
        <taxon>Suessiales</taxon>
        <taxon>Symbiodiniaceae</taxon>
        <taxon>Symbiodinium</taxon>
    </lineage>
</organism>
<evidence type="ECO:0000256" key="1">
    <source>
        <dbReference type="SAM" id="Coils"/>
    </source>
</evidence>
<comment type="caution">
    <text evidence="5">The sequence shown here is derived from an EMBL/GenBank/DDBJ whole genome shotgun (WGS) entry which is preliminary data.</text>
</comment>
<keyword evidence="6" id="KW-1185">Reference proteome</keyword>
<feature type="compositionally biased region" description="Low complexity" evidence="2">
    <location>
        <begin position="1943"/>
        <end position="1955"/>
    </location>
</feature>
<evidence type="ECO:0000256" key="2">
    <source>
        <dbReference type="SAM" id="MobiDB-lite"/>
    </source>
</evidence>
<evidence type="ECO:0000256" key="4">
    <source>
        <dbReference type="SAM" id="SignalP"/>
    </source>
</evidence>
<feature type="region of interest" description="Disordered" evidence="2">
    <location>
        <begin position="655"/>
        <end position="683"/>
    </location>
</feature>
<feature type="transmembrane region" description="Helical" evidence="3">
    <location>
        <begin position="1360"/>
        <end position="1388"/>
    </location>
</feature>
<dbReference type="EMBL" id="CAJNJA010031864">
    <property type="protein sequence ID" value="CAE7661489.1"/>
    <property type="molecule type" value="Genomic_DNA"/>
</dbReference>
<evidence type="ECO:0008006" key="7">
    <source>
        <dbReference type="Google" id="ProtNLM"/>
    </source>
</evidence>
<accession>A0A812W8Z1</accession>
<feature type="region of interest" description="Disordered" evidence="2">
    <location>
        <begin position="495"/>
        <end position="562"/>
    </location>
</feature>
<feature type="transmembrane region" description="Helical" evidence="3">
    <location>
        <begin position="1633"/>
        <end position="1651"/>
    </location>
</feature>
<feature type="coiled-coil region" evidence="1">
    <location>
        <begin position="1671"/>
        <end position="1717"/>
    </location>
</feature>
<keyword evidence="4" id="KW-0732">Signal</keyword>
<feature type="region of interest" description="Disordered" evidence="2">
    <location>
        <begin position="1916"/>
        <end position="1968"/>
    </location>
</feature>
<protein>
    <recommendedName>
        <fullName evidence="7">Reverse transcriptase domain-containing protein</fullName>
    </recommendedName>
</protein>
<keyword evidence="3" id="KW-1133">Transmembrane helix</keyword>
<dbReference type="Proteomes" id="UP000601435">
    <property type="component" value="Unassembled WGS sequence"/>
</dbReference>
<evidence type="ECO:0000256" key="3">
    <source>
        <dbReference type="SAM" id="Phobius"/>
    </source>
</evidence>
<sequence length="2028" mass="226114">MHRVLFLFLFSFILEGKAARPAHKANETLGTCCCFRPGTGEKRVYTGKTCPKRPDGSKDQMPRGCAKGGVDTDTPCLTLEGSLSAPNGVPHPDDLYCENYLIFTCGEHEISIPDEWRDCYIGTSKLRNGGGPAVVKYHNPVTGWQILGLLLIFSALFYKSFRAMMDGPSKEEKKPILADPEPQVRAPHFQGDAMDKKAIIEDMIAEKIQKVEELTEKIQRHQYRQQLEQAAKAKLAKQKELEMAAVQQERAAARAESLAAFEARVSAAEKKRRAAEAEMVRKLREQDAEQQEKAKQAGMAPCVGLRKSSSAVLSRVNGEEASLEEPRLDKGRMWGEHMLPKINRDYMVDSSNEPSGAQWVCFERKPSLNAVAYATDVWRSIDVRWPRGSERQPMLIKTTTDESMGPFPGSPMQGGSPLPSPTDRRECVWKGVLLFLGLMWSVWNAKELSLWDLVTMRGLRQIVLRSMKKVGYVFLLGGVHDILHEIKSEIEANSVNSEKLESEPPELIPGPATLEFPSAGHHASERSAKDRRGAAEYYDLDPPDELRTAQSLPAPPNPVRARRDRVAPYEADTPPWVGALEGRILAHLEPLKQDVSDISARHTEMHRELAQIASDFRAQEIRVDTHDAVIREHTTLHENTGHRLTALEREVRELRAASRSPTPNRNPRSPGDRSLTPPRERDVEEELQLVIGGWEDCKKDEAVEEAKAIFEAVQLPNVWQEIWSSYSRTSHVRVILSFPEHCKKLPQQRAFQTEVLEKLKKRKWSSNIPGNEGRTIWIQRHRNPEDRAKIRAIVSVKEFIDQLTFGNGLRKRHAEIDWRGKLFVDNTNILGHPQQVDLKDHDLPLTDSRGNHSGWFIQAEKFSRATGHPPETWNLRGKSLDDVSDTWDLLGGEGIQFFAFQDVSLHPNLEKYERTATGAHARQLGQAIVKARSIAKKATHGGYIMRAGGFALSLYTSSVGEVPNAEPFQVEEVQRILDTTKVVFLPKVKLPAAPKAIHLPSNALWATVRAARRSAFDTLLHEAVARYLCQMGGLKQGSAYSAELFARVLDFYLAPLFRTWQALFPTWIKDKRGVSLHAIVYADDMVLLASSREHLVDMISQVKQTLASIGLDPTPLIVPGARQEEHIKHQLSFLFLGVLVRNMLDILQTSLVTSMLKPAFDPLYTEFDRRPIQKVAGFRDFDWLQARDREDWKLFTGEWIALQFPHPTGFFVDLSSVELLGRSLLQACCRISSDGSAHNYEGGGGLAILPPYGRIPEDLVMVSVLADGIITTSNIAEVSQLRFVAFGKIGSNFRKRLMPQSSSREGSMHFQAGGGQGGPEMDSCPATIPRLRPLLHGSSCRGTSWTFTVDLSALDTDQLLGLWILLIVLCAVVLLFLCMSACACRYVIRCNRTLRILGEEVVSLRSAATRLDTPVLIEGPGIFPERLIEEVSKTGARLWSRSRDTQAMLLRVQDSLEHRLRAVNRTMDKLIDAVLDLEPMTESLHDSVNKVFDVLDDIFKKEEAIFASHTSQSIAACDRLWVAVKDHVDKAEKRHAACMRTFQGLQGSVTSLFSQNVQILGSMESKILPVVQRHEKLLAKAMSELKKIRQLLAEKSGDGGSEPEVASPTCTEKEAEEVVAAFVRPFLPTRAQMVVHGALTFFVLLLCMLLYSRWARSQDEKYVGLLRRLVKEGLNDSMDALQQKMMTAMEDRLGALEKSMEENAQELGQNLEERLREKLPLVWGPSLDSSRDSTCKQIKNSMQECLDLFQGSLQSWMVSEIQSRSDSIISVLAGLQAEMTAIGDTNSQEHVKAVTDGLQGIQKDVLATLDAVKDGKLNDANGFQGNTAGIKQTQALIQSLRSEVLPQLQQLVSNVVPLQQLDRLETGVDQANNIVWDHTNAHKSHDSKLGDLADASERVQQVLLKLQGQLDKIIGRLTPPMPQKAPPPALPTGLAGKDKDETAASSSATPAAAAAPTPPPPQPEPPVLNLREVLPSRQNLSLFANLPPMQASLPLRWGPPAMQTDPRAQEALHYLVQAFGFNPMNMQQ</sequence>
<keyword evidence="1" id="KW-0175">Coiled coil</keyword>
<feature type="signal peptide" evidence="4">
    <location>
        <begin position="1"/>
        <end position="18"/>
    </location>
</feature>
<evidence type="ECO:0000313" key="6">
    <source>
        <dbReference type="Proteomes" id="UP000601435"/>
    </source>
</evidence>